<feature type="domain" description="CheR-type methyltransferase" evidence="6">
    <location>
        <begin position="1"/>
        <end position="273"/>
    </location>
</feature>
<name>A0ABR5SE69_9BACT</name>
<sequence length="273" mass="31798">MTVLKDETFKKFRDFIYEKSGIFIPDSKKYFIENRLGKRLEEKNLTSYDDYLYLLKLSNDKEEMKVLFDKITTNETFFFREIKQLEVFVKCEAPKLIAKRKPPALKVWCAASSTGEEPYTLAMMLMENPQTNSVKFEILASDISDSVLQKAQTATYGQYAMRNVPDIYLKKYFTRNGTSNHLLSPTIRSRVKFSQINLLDEKRIKTIRDIDAIFCRNVLIYFDKKAKIKVIENLYEALRPGGCLFIGMAESLHDITRLLRPAVIDKTVVYQKA</sequence>
<evidence type="ECO:0000256" key="3">
    <source>
        <dbReference type="ARBA" id="ARBA00022603"/>
    </source>
</evidence>
<evidence type="ECO:0000313" key="7">
    <source>
        <dbReference type="EMBL" id="KWT84081.1"/>
    </source>
</evidence>
<protein>
    <recommendedName>
        <fullName evidence="2">protein-glutamate O-methyltransferase</fullName>
        <ecNumber evidence="2">2.1.1.80</ecNumber>
    </recommendedName>
</protein>
<dbReference type="PROSITE" id="PS50123">
    <property type="entry name" value="CHER"/>
    <property type="match status" value="1"/>
</dbReference>
<comment type="catalytic activity">
    <reaction evidence="1">
        <text>L-glutamyl-[protein] + S-adenosyl-L-methionine = [protein]-L-glutamate 5-O-methyl ester + S-adenosyl-L-homocysteine</text>
        <dbReference type="Rhea" id="RHEA:24452"/>
        <dbReference type="Rhea" id="RHEA-COMP:10208"/>
        <dbReference type="Rhea" id="RHEA-COMP:10311"/>
        <dbReference type="ChEBI" id="CHEBI:29973"/>
        <dbReference type="ChEBI" id="CHEBI:57856"/>
        <dbReference type="ChEBI" id="CHEBI:59789"/>
        <dbReference type="ChEBI" id="CHEBI:82795"/>
        <dbReference type="EC" id="2.1.1.80"/>
    </reaction>
</comment>
<dbReference type="EC" id="2.1.1.80" evidence="2"/>
<dbReference type="Gene3D" id="3.40.50.150">
    <property type="entry name" value="Vaccinia Virus protein VP39"/>
    <property type="match status" value="1"/>
</dbReference>
<evidence type="ECO:0000256" key="5">
    <source>
        <dbReference type="ARBA" id="ARBA00022691"/>
    </source>
</evidence>
<dbReference type="PIRSF" id="PIRSF000410">
    <property type="entry name" value="CheR"/>
    <property type="match status" value="1"/>
</dbReference>
<proteinExistence type="predicted"/>
<organism evidence="7 8">
    <name type="scientific">Candidatus Magnetominusculus xianensis</name>
    <dbReference type="NCBI Taxonomy" id="1748249"/>
    <lineage>
        <taxon>Bacteria</taxon>
        <taxon>Pseudomonadati</taxon>
        <taxon>Nitrospirota</taxon>
        <taxon>Nitrospiria</taxon>
        <taxon>Nitrospirales</taxon>
        <taxon>Nitrospiraceae</taxon>
        <taxon>Candidatus Magnetominusculus</taxon>
    </lineage>
</organism>
<dbReference type="InterPro" id="IPR029063">
    <property type="entry name" value="SAM-dependent_MTases_sf"/>
</dbReference>
<dbReference type="SUPFAM" id="SSF53335">
    <property type="entry name" value="S-adenosyl-L-methionine-dependent methyltransferases"/>
    <property type="match status" value="1"/>
</dbReference>
<dbReference type="GO" id="GO:0008983">
    <property type="term" value="F:protein-glutamate O-methyltransferase activity"/>
    <property type="evidence" value="ECO:0007669"/>
    <property type="project" value="UniProtKB-EC"/>
</dbReference>
<keyword evidence="8" id="KW-1185">Reference proteome</keyword>
<dbReference type="InterPro" id="IPR022641">
    <property type="entry name" value="CheR_N"/>
</dbReference>
<dbReference type="InterPro" id="IPR036804">
    <property type="entry name" value="CheR_N_sf"/>
</dbReference>
<keyword evidence="4 7" id="KW-0808">Transferase</keyword>
<evidence type="ECO:0000313" key="8">
    <source>
        <dbReference type="Proteomes" id="UP000060487"/>
    </source>
</evidence>
<keyword evidence="3 7" id="KW-0489">Methyltransferase</keyword>
<dbReference type="GO" id="GO:0032259">
    <property type="term" value="P:methylation"/>
    <property type="evidence" value="ECO:0007669"/>
    <property type="project" value="UniProtKB-KW"/>
</dbReference>
<dbReference type="Pfam" id="PF03705">
    <property type="entry name" value="CheR_N"/>
    <property type="match status" value="1"/>
</dbReference>
<evidence type="ECO:0000256" key="4">
    <source>
        <dbReference type="ARBA" id="ARBA00022679"/>
    </source>
</evidence>
<dbReference type="InterPro" id="IPR026024">
    <property type="entry name" value="Chemotaxis_MeTrfase_CheR"/>
</dbReference>
<dbReference type="PANTHER" id="PTHR24422:SF10">
    <property type="entry name" value="CHEMOTAXIS PROTEIN METHYLTRANSFERASE 2"/>
    <property type="match status" value="1"/>
</dbReference>
<evidence type="ECO:0000256" key="1">
    <source>
        <dbReference type="ARBA" id="ARBA00001541"/>
    </source>
</evidence>
<accession>A0ABR5SE69</accession>
<comment type="caution">
    <text evidence="7">The sequence shown here is derived from an EMBL/GenBank/DDBJ whole genome shotgun (WGS) entry which is preliminary data.</text>
</comment>
<dbReference type="PRINTS" id="PR00996">
    <property type="entry name" value="CHERMTFRASE"/>
</dbReference>
<dbReference type="Pfam" id="PF01739">
    <property type="entry name" value="CheR"/>
    <property type="match status" value="1"/>
</dbReference>
<dbReference type="EMBL" id="LNQR01000070">
    <property type="protein sequence ID" value="KWT84081.1"/>
    <property type="molecule type" value="Genomic_DNA"/>
</dbReference>
<dbReference type="InterPro" id="IPR050903">
    <property type="entry name" value="Bact_Chemotaxis_MeTrfase"/>
</dbReference>
<dbReference type="SMART" id="SM00138">
    <property type="entry name" value="MeTrc"/>
    <property type="match status" value="1"/>
</dbReference>
<gene>
    <name evidence="7" type="primary">cheR</name>
    <name evidence="7" type="ORF">ASN18_2008</name>
</gene>
<dbReference type="PANTHER" id="PTHR24422">
    <property type="entry name" value="CHEMOTAXIS PROTEIN METHYLTRANSFERASE"/>
    <property type="match status" value="1"/>
</dbReference>
<keyword evidence="5" id="KW-0949">S-adenosyl-L-methionine</keyword>
<dbReference type="InterPro" id="IPR000780">
    <property type="entry name" value="CheR_MeTrfase"/>
</dbReference>
<dbReference type="SUPFAM" id="SSF47757">
    <property type="entry name" value="Chemotaxis receptor methyltransferase CheR, N-terminal domain"/>
    <property type="match status" value="1"/>
</dbReference>
<dbReference type="Gene3D" id="1.10.155.10">
    <property type="entry name" value="Chemotaxis receptor methyltransferase CheR, N-terminal domain"/>
    <property type="match status" value="1"/>
</dbReference>
<evidence type="ECO:0000259" key="6">
    <source>
        <dbReference type="PROSITE" id="PS50123"/>
    </source>
</evidence>
<dbReference type="RefSeq" id="WP_085052615.1">
    <property type="nucleotide sequence ID" value="NZ_LNQR01000070.1"/>
</dbReference>
<dbReference type="InterPro" id="IPR022642">
    <property type="entry name" value="CheR_C"/>
</dbReference>
<evidence type="ECO:0000256" key="2">
    <source>
        <dbReference type="ARBA" id="ARBA00012534"/>
    </source>
</evidence>
<reference evidence="7 8" key="1">
    <citation type="submission" date="2015-11" db="EMBL/GenBank/DDBJ databases">
        <authorList>
            <person name="Lin W."/>
        </authorList>
    </citation>
    <scope>NUCLEOTIDE SEQUENCE [LARGE SCALE GENOMIC DNA]</scope>
    <source>
        <strain evidence="7 8">HCH-1</strain>
    </source>
</reference>
<dbReference type="Proteomes" id="UP000060487">
    <property type="component" value="Unassembled WGS sequence"/>
</dbReference>